<feature type="transmembrane region" description="Helical" evidence="2">
    <location>
        <begin position="214"/>
        <end position="238"/>
    </location>
</feature>
<protein>
    <submittedName>
        <fullName evidence="4">Forkhead-associated protein</fullName>
    </submittedName>
</protein>
<keyword evidence="2" id="KW-0472">Membrane</keyword>
<dbReference type="InterPro" id="IPR000253">
    <property type="entry name" value="FHA_dom"/>
</dbReference>
<evidence type="ECO:0000313" key="4">
    <source>
        <dbReference type="EMBL" id="OAN47179.1"/>
    </source>
</evidence>
<dbReference type="OrthoDB" id="5507507at2"/>
<dbReference type="Gene3D" id="3.40.1000.10">
    <property type="entry name" value="Mog1/PsbP, alpha/beta/alpha sandwich"/>
    <property type="match status" value="1"/>
</dbReference>
<feature type="compositionally biased region" description="Polar residues" evidence="1">
    <location>
        <begin position="259"/>
        <end position="270"/>
    </location>
</feature>
<feature type="compositionally biased region" description="Pro residues" evidence="1">
    <location>
        <begin position="143"/>
        <end position="189"/>
    </location>
</feature>
<dbReference type="RefSeq" id="WP_066783936.1">
    <property type="nucleotide sequence ID" value="NZ_LWQS01000038.1"/>
</dbReference>
<dbReference type="Gene3D" id="3.40.50.11970">
    <property type="match status" value="1"/>
</dbReference>
<dbReference type="SMART" id="SM00240">
    <property type="entry name" value="FHA"/>
    <property type="match status" value="1"/>
</dbReference>
<evidence type="ECO:0000313" key="5">
    <source>
        <dbReference type="Proteomes" id="UP000078287"/>
    </source>
</evidence>
<dbReference type="Proteomes" id="UP000078287">
    <property type="component" value="Unassembled WGS sequence"/>
</dbReference>
<proteinExistence type="predicted"/>
<feature type="region of interest" description="Disordered" evidence="1">
    <location>
        <begin position="103"/>
        <end position="207"/>
    </location>
</feature>
<sequence>MSARVVAVSGPLAGRMFQLGETSLTFGRSPDNAVVIASQRASRRHAEIRREGGSYVLVDLGSSNGTLLNGQPVQRQLLRTGDTFAIGDEVFRFEELAGAALEPTLPVGSSPPPQRPQSPPPAAGWSGQPAPPPPAAPGWPGQPAQPPPAAGWPGQPAQPPPAAGWPGQPAQPPPAAGWPGQPPSAPPPAAGGFQLPPVPPAAQPPAAQPRRFPIWLVLIGVFACIVLAVAVAGGVMLLNRGGGGGNGGGNNNASGGGFTTSPIAQPTTPTREPPPNAAEWTVLVYLDGDNNLESDAIDDFEEMARVGSTDQVHVIVQLDRIRSPEFWDDERYGNWEGTLRFRVEAGMEPTRANALADLGERNMGDPATLSDFLIWGIENYPAKRYAIILWDHGASWLGIASDDTDGDALNLPEISSAFETALARTRIGGFELIGFDACLMAQIDVFHTVAPYGRVAVASAELEPNTGWAWDAWLEQLVANPAQDGYAIGPVIVQTYMDSFRGQSADEVTLSAFDLTRMNELVSGLDALAQELQRGVQQSYTAIGQARSFANVYAPSYAEEFNAIDLPHFLNLLPQQGATGAVRDRAAQLLRAIESARLANGVGSYHRESGGLSIYFPQLVSLYAEAYERASPTPRATAWEEFLTAYYQASGAAVQRPTIRDLAINRDVVSVNAPASLTGTLAGSDIAYVFQFIGIPNDRRDTVDLILVDFIYPPGAAPGSQVPNWSDGEFSLRLNWDATNWYLSNGNDAIEVLLGPIKYGFEFYGVEGIYTSTATGEQINAGLVFAIQGNEAQLLRVWGFPRAAGKQEPQPFELTPRAGDTFTAYYRSYTDTGSGLEANRFEGQTITFGDAPLKAVRGPTLSGDYVMGFLVRDIAGNYHYSYVDVAVDNTNVPTTPGGAVTPPPAGTAQAGFQRYEGTLGFAIDYPQNWRAFDTGNDRIIFSNRAVDDGVYVVVDVYKFVDDDPTIATRTLMEELKSAVNQQGELRVDVTDFQIAGLNGLKLEYAYPLDQGGNSYVVAVVVTSPNTLWTYLVMFEAPESSFDSQLELFNAMLSSLVIG</sequence>
<dbReference type="InterPro" id="IPR008984">
    <property type="entry name" value="SMAD_FHA_dom_sf"/>
</dbReference>
<evidence type="ECO:0000256" key="1">
    <source>
        <dbReference type="SAM" id="MobiDB-lite"/>
    </source>
</evidence>
<dbReference type="CDD" id="cd00060">
    <property type="entry name" value="FHA"/>
    <property type="match status" value="1"/>
</dbReference>
<name>A0A178MEL7_9CHLR</name>
<dbReference type="InterPro" id="IPR005077">
    <property type="entry name" value="Peptidase_C11"/>
</dbReference>
<keyword evidence="5" id="KW-1185">Reference proteome</keyword>
<dbReference type="AlphaFoldDB" id="A0A178MEL7"/>
<accession>A0A178MEL7</accession>
<feature type="compositionally biased region" description="Pro residues" evidence="1">
    <location>
        <begin position="196"/>
        <end position="207"/>
    </location>
</feature>
<evidence type="ECO:0000256" key="2">
    <source>
        <dbReference type="SAM" id="Phobius"/>
    </source>
</evidence>
<dbReference type="Pfam" id="PF00498">
    <property type="entry name" value="FHA"/>
    <property type="match status" value="1"/>
</dbReference>
<dbReference type="PANTHER" id="PTHR37835:SF1">
    <property type="entry name" value="ALPHA-CLOSTRIPAIN"/>
    <property type="match status" value="1"/>
</dbReference>
<organism evidence="4 5">
    <name type="scientific">Chloroflexus islandicus</name>
    <dbReference type="NCBI Taxonomy" id="1707952"/>
    <lineage>
        <taxon>Bacteria</taxon>
        <taxon>Bacillati</taxon>
        <taxon>Chloroflexota</taxon>
        <taxon>Chloroflexia</taxon>
        <taxon>Chloroflexales</taxon>
        <taxon>Chloroflexineae</taxon>
        <taxon>Chloroflexaceae</taxon>
        <taxon>Chloroflexus</taxon>
    </lineage>
</organism>
<dbReference type="Gene3D" id="2.60.200.20">
    <property type="match status" value="1"/>
</dbReference>
<dbReference type="PROSITE" id="PS50006">
    <property type="entry name" value="FHA_DOMAIN"/>
    <property type="match status" value="1"/>
</dbReference>
<keyword evidence="2" id="KW-0812">Transmembrane</keyword>
<feature type="compositionally biased region" description="Pro residues" evidence="1">
    <location>
        <begin position="109"/>
        <end position="122"/>
    </location>
</feature>
<feature type="domain" description="FHA" evidence="3">
    <location>
        <begin position="24"/>
        <end position="73"/>
    </location>
</feature>
<keyword evidence="2" id="KW-1133">Transmembrane helix</keyword>
<evidence type="ECO:0000259" key="3">
    <source>
        <dbReference type="PROSITE" id="PS50006"/>
    </source>
</evidence>
<dbReference type="Pfam" id="PF03415">
    <property type="entry name" value="Peptidase_C11"/>
    <property type="match status" value="1"/>
</dbReference>
<feature type="region of interest" description="Disordered" evidence="1">
    <location>
        <begin position="248"/>
        <end position="275"/>
    </location>
</feature>
<dbReference type="STRING" id="1707952.A6A03_00075"/>
<reference evidence="4 5" key="1">
    <citation type="submission" date="2016-04" db="EMBL/GenBank/DDBJ databases">
        <title>Chloroflexus islandicus sp. nov., a thermophilic filamentous anoxygenic phototrophic bacterium from geyser Strokkur (Iceland).</title>
        <authorList>
            <person name="Gaisin V.A."/>
            <person name="Kalashnikov A.M."/>
            <person name="Sukhacheva M.V."/>
            <person name="Grouzdev D.S."/>
            <person name="Ivanov T.M."/>
            <person name="Kuznetsov B."/>
            <person name="Gorlenko V.M."/>
        </authorList>
    </citation>
    <scope>NUCLEOTIDE SEQUENCE [LARGE SCALE GENOMIC DNA]</scope>
    <source>
        <strain evidence="5">isl-2</strain>
    </source>
</reference>
<feature type="compositionally biased region" description="Gly residues" evidence="1">
    <location>
        <begin position="248"/>
        <end position="258"/>
    </location>
</feature>
<dbReference type="SUPFAM" id="SSF49879">
    <property type="entry name" value="SMAD/FHA domain"/>
    <property type="match status" value="1"/>
</dbReference>
<gene>
    <name evidence="4" type="ORF">A6A03_00075</name>
</gene>
<comment type="caution">
    <text evidence="4">The sequence shown here is derived from an EMBL/GenBank/DDBJ whole genome shotgun (WGS) entry which is preliminary data.</text>
</comment>
<dbReference type="EMBL" id="LWQS01000038">
    <property type="protein sequence ID" value="OAN47179.1"/>
    <property type="molecule type" value="Genomic_DNA"/>
</dbReference>
<dbReference type="PANTHER" id="PTHR37835">
    <property type="entry name" value="ALPHA-CLOSTRIPAIN"/>
    <property type="match status" value="1"/>
</dbReference>